<dbReference type="AlphaFoldDB" id="A0A3N1Y9D5"/>
<dbReference type="InterPro" id="IPR004629">
    <property type="entry name" value="WecG_TagA_CpsF"/>
</dbReference>
<keyword evidence="4" id="KW-1185">Reference proteome</keyword>
<accession>A0A3N1Y9D5</accession>
<dbReference type="GO" id="GO:0016758">
    <property type="term" value="F:hexosyltransferase activity"/>
    <property type="evidence" value="ECO:0007669"/>
    <property type="project" value="TreeGrafter"/>
</dbReference>
<comment type="caution">
    <text evidence="3">The sequence shown here is derived from an EMBL/GenBank/DDBJ whole genome shotgun (WGS) entry which is preliminary data.</text>
</comment>
<dbReference type="PANTHER" id="PTHR34136">
    <property type="match status" value="1"/>
</dbReference>
<gene>
    <name evidence="3" type="ORF">EDC57_1068</name>
</gene>
<organism evidence="3 4">
    <name type="scientific">Inmirania thermothiophila</name>
    <dbReference type="NCBI Taxonomy" id="1750597"/>
    <lineage>
        <taxon>Bacteria</taxon>
        <taxon>Pseudomonadati</taxon>
        <taxon>Pseudomonadota</taxon>
        <taxon>Gammaproteobacteria</taxon>
        <taxon>Chromatiales</taxon>
        <taxon>Ectothiorhodospiraceae</taxon>
        <taxon>Inmirania</taxon>
    </lineage>
</organism>
<dbReference type="Proteomes" id="UP000276634">
    <property type="component" value="Unassembled WGS sequence"/>
</dbReference>
<dbReference type="CDD" id="cd06533">
    <property type="entry name" value="Glyco_transf_WecG_TagA"/>
    <property type="match status" value="1"/>
</dbReference>
<reference evidence="3 4" key="1">
    <citation type="submission" date="2018-11" db="EMBL/GenBank/DDBJ databases">
        <title>Genomic Encyclopedia of Type Strains, Phase IV (KMG-IV): sequencing the most valuable type-strain genomes for metagenomic binning, comparative biology and taxonomic classification.</title>
        <authorList>
            <person name="Goeker M."/>
        </authorList>
    </citation>
    <scope>NUCLEOTIDE SEQUENCE [LARGE SCALE GENOMIC DNA]</scope>
    <source>
        <strain evidence="3 4">DSM 100275</strain>
    </source>
</reference>
<keyword evidence="1" id="KW-0328">Glycosyltransferase</keyword>
<dbReference type="EMBL" id="RJVI01000001">
    <property type="protein sequence ID" value="ROR35151.1"/>
    <property type="molecule type" value="Genomic_DNA"/>
</dbReference>
<evidence type="ECO:0000256" key="1">
    <source>
        <dbReference type="ARBA" id="ARBA00022676"/>
    </source>
</evidence>
<protein>
    <submittedName>
        <fullName evidence="3">N-acetylglucosaminyldiphosphoundecaprenol N-acetyl-beta-D-mannosaminyltransferase</fullName>
    </submittedName>
</protein>
<sequence>MLGVRVDATSYDDATERVLTWARRKESRYVCLANVHMVMEARDDPAFRAVVNGADLVTPDGMPLAWMLRRQGVRGQDRVCGPDLMPAICAAAAAEGVGVGFFGGRSEVLDRLVARVRERFPGLEIPYAWSPPFRELSSEEDEREVRRINDSGAGILFVGLGCPKQEWWMARHRGRVRAVMLGVGAAFDFHAGTVRRAPRWMREAGLEWVHRLVQEPRRLWRRYLRHNLRFAALAAAQLMSGGIRD</sequence>
<dbReference type="NCBIfam" id="TIGR00696">
    <property type="entry name" value="wecG_tagA_cpsF"/>
    <property type="match status" value="1"/>
</dbReference>
<keyword evidence="2 3" id="KW-0808">Transferase</keyword>
<dbReference type="OrthoDB" id="9808602at2"/>
<dbReference type="PANTHER" id="PTHR34136:SF1">
    <property type="entry name" value="UDP-N-ACETYL-D-MANNOSAMINURONIC ACID TRANSFERASE"/>
    <property type="match status" value="1"/>
</dbReference>
<evidence type="ECO:0000313" key="3">
    <source>
        <dbReference type="EMBL" id="ROR35151.1"/>
    </source>
</evidence>
<evidence type="ECO:0000256" key="2">
    <source>
        <dbReference type="ARBA" id="ARBA00022679"/>
    </source>
</evidence>
<name>A0A3N1Y9D5_9GAMM</name>
<proteinExistence type="predicted"/>
<dbReference type="Pfam" id="PF03808">
    <property type="entry name" value="Glyco_tran_WecG"/>
    <property type="match status" value="1"/>
</dbReference>
<evidence type="ECO:0000313" key="4">
    <source>
        <dbReference type="Proteomes" id="UP000276634"/>
    </source>
</evidence>